<gene>
    <name evidence="1" type="ORF">TELCIR_22885</name>
</gene>
<accession>A0A2G9TCM7</accession>
<dbReference type="Proteomes" id="UP000230423">
    <property type="component" value="Unassembled WGS sequence"/>
</dbReference>
<name>A0A2G9TCM7_TELCI</name>
<evidence type="ECO:0000313" key="2">
    <source>
        <dbReference type="Proteomes" id="UP000230423"/>
    </source>
</evidence>
<organism evidence="1 2">
    <name type="scientific">Teladorsagia circumcincta</name>
    <name type="common">Brown stomach worm</name>
    <name type="synonym">Ostertagia circumcincta</name>
    <dbReference type="NCBI Taxonomy" id="45464"/>
    <lineage>
        <taxon>Eukaryota</taxon>
        <taxon>Metazoa</taxon>
        <taxon>Ecdysozoa</taxon>
        <taxon>Nematoda</taxon>
        <taxon>Chromadorea</taxon>
        <taxon>Rhabditida</taxon>
        <taxon>Rhabditina</taxon>
        <taxon>Rhabditomorpha</taxon>
        <taxon>Strongyloidea</taxon>
        <taxon>Trichostrongylidae</taxon>
        <taxon>Teladorsagia</taxon>
    </lineage>
</organism>
<evidence type="ECO:0000313" key="1">
    <source>
        <dbReference type="EMBL" id="PIO55727.1"/>
    </source>
</evidence>
<protein>
    <submittedName>
        <fullName evidence="1">Uncharacterized protein</fullName>
    </submittedName>
</protein>
<dbReference type="AlphaFoldDB" id="A0A2G9TCM7"/>
<proteinExistence type="predicted"/>
<sequence>MKITSTNRLLSNRLLYSNDLFSVAVPSSMTSP</sequence>
<dbReference type="EMBL" id="KZ384459">
    <property type="protein sequence ID" value="PIO55727.1"/>
    <property type="molecule type" value="Genomic_DNA"/>
</dbReference>
<keyword evidence="2" id="KW-1185">Reference proteome</keyword>
<reference evidence="1 2" key="1">
    <citation type="submission" date="2015-09" db="EMBL/GenBank/DDBJ databases">
        <title>Draft genome of the parasitic nematode Teladorsagia circumcincta isolate WARC Sus (inbred).</title>
        <authorList>
            <person name="Mitreva M."/>
        </authorList>
    </citation>
    <scope>NUCLEOTIDE SEQUENCE [LARGE SCALE GENOMIC DNA]</scope>
    <source>
        <strain evidence="1 2">S</strain>
    </source>
</reference>